<dbReference type="PANTHER" id="PTHR43116:SF3">
    <property type="entry name" value="CLASS I PEPTIDE CHAIN RELEASE FACTOR"/>
    <property type="match status" value="1"/>
</dbReference>
<reference evidence="6 7" key="1">
    <citation type="journal article" date="2016" name="Nat. Commun.">
        <title>Thousands of microbial genomes shed light on interconnected biogeochemical processes in an aquifer system.</title>
        <authorList>
            <person name="Anantharaman K."/>
            <person name="Brown C.T."/>
            <person name="Hug L.A."/>
            <person name="Sharon I."/>
            <person name="Castelle C.J."/>
            <person name="Probst A.J."/>
            <person name="Thomas B.C."/>
            <person name="Singh A."/>
            <person name="Wilkins M.J."/>
            <person name="Karaoz U."/>
            <person name="Brodie E.L."/>
            <person name="Williams K.H."/>
            <person name="Hubbard S.S."/>
            <person name="Banfield J.F."/>
        </authorList>
    </citation>
    <scope>NUCLEOTIDE SEQUENCE [LARGE SCALE GENOMIC DNA]</scope>
</reference>
<evidence type="ECO:0000256" key="1">
    <source>
        <dbReference type="ARBA" id="ARBA00010835"/>
    </source>
</evidence>
<keyword evidence="2" id="KW-0488">Methylation</keyword>
<dbReference type="Gene3D" id="3.30.160.20">
    <property type="match status" value="1"/>
</dbReference>
<dbReference type="GO" id="GO:0005737">
    <property type="term" value="C:cytoplasm"/>
    <property type="evidence" value="ECO:0007669"/>
    <property type="project" value="InterPro"/>
</dbReference>
<dbReference type="Gene3D" id="3.30.70.1660">
    <property type="match status" value="1"/>
</dbReference>
<dbReference type="NCBIfam" id="TIGR00020">
    <property type="entry name" value="prfB"/>
    <property type="match status" value="1"/>
</dbReference>
<accession>A0A1F4NRS0</accession>
<dbReference type="PROSITE" id="PS00745">
    <property type="entry name" value="RF_PROK_I"/>
    <property type="match status" value="1"/>
</dbReference>
<dbReference type="EMBL" id="META01000004">
    <property type="protein sequence ID" value="OGB74131.1"/>
    <property type="molecule type" value="Genomic_DNA"/>
</dbReference>
<dbReference type="Proteomes" id="UP000176651">
    <property type="component" value="Unassembled WGS sequence"/>
</dbReference>
<name>A0A1F4NRS0_UNCK3</name>
<evidence type="ECO:0000256" key="3">
    <source>
        <dbReference type="ARBA" id="ARBA00022917"/>
    </source>
</evidence>
<gene>
    <name evidence="6" type="ORF">A2V68_02250</name>
</gene>
<keyword evidence="3" id="KW-0648">Protein biosynthesis</keyword>
<organism evidence="6 7">
    <name type="scientific">candidate division Kazan bacterium RBG_13_50_9</name>
    <dbReference type="NCBI Taxonomy" id="1798535"/>
    <lineage>
        <taxon>Bacteria</taxon>
        <taxon>Bacteria division Kazan-3B-28</taxon>
    </lineage>
</organism>
<dbReference type="GO" id="GO:0016149">
    <property type="term" value="F:translation release factor activity, codon specific"/>
    <property type="evidence" value="ECO:0007669"/>
    <property type="project" value="InterPro"/>
</dbReference>
<dbReference type="InterPro" id="IPR004374">
    <property type="entry name" value="PrfB"/>
</dbReference>
<dbReference type="SMART" id="SM00937">
    <property type="entry name" value="PCRF"/>
    <property type="match status" value="1"/>
</dbReference>
<dbReference type="FunFam" id="3.30.160.20:FF:000004">
    <property type="entry name" value="Peptide chain release factor 1"/>
    <property type="match status" value="1"/>
</dbReference>
<dbReference type="InterPro" id="IPR000352">
    <property type="entry name" value="Pep_chain_release_fac_I"/>
</dbReference>
<sequence length="330" mass="37372">MVEPAFWQDSERAKKVTREFENNKKLITEIEDIDSQLSNLRHVMQDEDFSSTDEAAVALLNSIQRRLDNLERETILSGPYDHGDAYLFLHSGTGGVDAADWTRMLESMYLKYAARRGWKTALIDETPGGEAGIKSATLKVEGDLAYGLLKAEKGVHRLVRLSPFNAQNLRQTSFALVEVIPELGDIKEVELPEKDLKIDVFRSSGHGGQSVNTTDSAVRITHLPTKLSVSVQNERSQSQNKEMALKLLKHKVYLKRKEEQGEAERELRGADRSGDFGHQIRSYVLHPYHQVKDHRSGFVTTQVKEILEEGNLDELINSVILQYRDKDKEA</sequence>
<dbReference type="Gene3D" id="1.20.58.410">
    <property type="entry name" value="Release factor"/>
    <property type="match status" value="1"/>
</dbReference>
<dbReference type="InterPro" id="IPR005139">
    <property type="entry name" value="PCRF"/>
</dbReference>
<dbReference type="Pfam" id="PF00472">
    <property type="entry name" value="RF-1"/>
    <property type="match status" value="1"/>
</dbReference>
<dbReference type="AlphaFoldDB" id="A0A1F4NRS0"/>
<dbReference type="Pfam" id="PF03462">
    <property type="entry name" value="PCRF"/>
    <property type="match status" value="1"/>
</dbReference>
<evidence type="ECO:0000256" key="2">
    <source>
        <dbReference type="ARBA" id="ARBA00022481"/>
    </source>
</evidence>
<dbReference type="STRING" id="1798535.A2V68_02250"/>
<protein>
    <recommendedName>
        <fullName evidence="4">Peptide chain release factor 2</fullName>
    </recommendedName>
</protein>
<comment type="caution">
    <text evidence="6">The sequence shown here is derived from an EMBL/GenBank/DDBJ whole genome shotgun (WGS) entry which is preliminary data.</text>
</comment>
<dbReference type="SUPFAM" id="SSF75620">
    <property type="entry name" value="Release factor"/>
    <property type="match status" value="1"/>
</dbReference>
<comment type="similarity">
    <text evidence="1">Belongs to the prokaryotic/mitochondrial release factor family.</text>
</comment>
<evidence type="ECO:0000313" key="7">
    <source>
        <dbReference type="Proteomes" id="UP000176651"/>
    </source>
</evidence>
<feature type="domain" description="Prokaryotic-type class I peptide chain release factors" evidence="5">
    <location>
        <begin position="202"/>
        <end position="218"/>
    </location>
</feature>
<proteinExistence type="inferred from homology"/>
<dbReference type="PANTHER" id="PTHR43116">
    <property type="entry name" value="PEPTIDE CHAIN RELEASE FACTOR 2"/>
    <property type="match status" value="1"/>
</dbReference>
<evidence type="ECO:0000256" key="4">
    <source>
        <dbReference type="NCBIfam" id="TIGR00020"/>
    </source>
</evidence>
<dbReference type="InterPro" id="IPR045853">
    <property type="entry name" value="Pep_chain_release_fac_I_sf"/>
</dbReference>
<evidence type="ECO:0000259" key="5">
    <source>
        <dbReference type="PROSITE" id="PS00745"/>
    </source>
</evidence>
<evidence type="ECO:0000313" key="6">
    <source>
        <dbReference type="EMBL" id="OGB74131.1"/>
    </source>
</evidence>